<organism evidence="1 2">
    <name type="scientific">Orbilia brochopaga</name>
    <dbReference type="NCBI Taxonomy" id="3140254"/>
    <lineage>
        <taxon>Eukaryota</taxon>
        <taxon>Fungi</taxon>
        <taxon>Dikarya</taxon>
        <taxon>Ascomycota</taxon>
        <taxon>Pezizomycotina</taxon>
        <taxon>Orbiliomycetes</taxon>
        <taxon>Orbiliales</taxon>
        <taxon>Orbiliaceae</taxon>
        <taxon>Orbilia</taxon>
    </lineage>
</organism>
<proteinExistence type="predicted"/>
<dbReference type="Proteomes" id="UP001375240">
    <property type="component" value="Unassembled WGS sequence"/>
</dbReference>
<reference evidence="1 2" key="1">
    <citation type="submission" date="2019-10" db="EMBL/GenBank/DDBJ databases">
        <authorList>
            <person name="Palmer J.M."/>
        </authorList>
    </citation>
    <scope>NUCLEOTIDE SEQUENCE [LARGE SCALE GENOMIC DNA]</scope>
    <source>
        <strain evidence="1 2">TWF696</strain>
    </source>
</reference>
<gene>
    <name evidence="1" type="ORF">TWF696_002075</name>
</gene>
<name>A0AAV9U6X2_9PEZI</name>
<protein>
    <submittedName>
        <fullName evidence="1">Uncharacterized protein</fullName>
    </submittedName>
</protein>
<accession>A0AAV9U6X2</accession>
<evidence type="ECO:0000313" key="2">
    <source>
        <dbReference type="Proteomes" id="UP001375240"/>
    </source>
</evidence>
<dbReference type="EMBL" id="JAVHNQ010000011">
    <property type="protein sequence ID" value="KAK6336525.1"/>
    <property type="molecule type" value="Genomic_DNA"/>
</dbReference>
<keyword evidence="2" id="KW-1185">Reference proteome</keyword>
<evidence type="ECO:0000313" key="1">
    <source>
        <dbReference type="EMBL" id="KAK6336525.1"/>
    </source>
</evidence>
<dbReference type="AlphaFoldDB" id="A0AAV9U6X2"/>
<comment type="caution">
    <text evidence="1">The sequence shown here is derived from an EMBL/GenBank/DDBJ whole genome shotgun (WGS) entry which is preliminary data.</text>
</comment>
<sequence length="62" mass="6956">MNVKAAIADMETGRTTSSFYQDGKGREKEELEVSPSAPSVWLERARRTLRPTKLVRPVSSFS</sequence>